<dbReference type="AlphaFoldDB" id="A0A3L6DQV8"/>
<reference evidence="2 3" key="1">
    <citation type="journal article" date="2018" name="Nat. Genet.">
        <title>Extensive intraspecific gene order and gene structural variations between Mo17 and other maize genomes.</title>
        <authorList>
            <person name="Sun S."/>
            <person name="Zhou Y."/>
            <person name="Chen J."/>
            <person name="Shi J."/>
            <person name="Zhao H."/>
            <person name="Zhao H."/>
            <person name="Song W."/>
            <person name="Zhang M."/>
            <person name="Cui Y."/>
            <person name="Dong X."/>
            <person name="Liu H."/>
            <person name="Ma X."/>
            <person name="Jiao Y."/>
            <person name="Wang B."/>
            <person name="Wei X."/>
            <person name="Stein J.C."/>
            <person name="Glaubitz J.C."/>
            <person name="Lu F."/>
            <person name="Yu G."/>
            <person name="Liang C."/>
            <person name="Fengler K."/>
            <person name="Li B."/>
            <person name="Rafalski A."/>
            <person name="Schnable P.S."/>
            <person name="Ware D.H."/>
            <person name="Buckler E.S."/>
            <person name="Lai J."/>
        </authorList>
    </citation>
    <scope>NUCLEOTIDE SEQUENCE [LARGE SCALE GENOMIC DNA]</scope>
    <source>
        <strain evidence="3">cv. Missouri 17</strain>
        <tissue evidence="2">Seedling</tissue>
    </source>
</reference>
<evidence type="ECO:0000313" key="3">
    <source>
        <dbReference type="Proteomes" id="UP000251960"/>
    </source>
</evidence>
<proteinExistence type="predicted"/>
<gene>
    <name evidence="2" type="ORF">Zm00014a_027438</name>
</gene>
<evidence type="ECO:0000256" key="1">
    <source>
        <dbReference type="SAM" id="MobiDB-lite"/>
    </source>
</evidence>
<organism evidence="2 3">
    <name type="scientific">Zea mays</name>
    <name type="common">Maize</name>
    <dbReference type="NCBI Taxonomy" id="4577"/>
    <lineage>
        <taxon>Eukaryota</taxon>
        <taxon>Viridiplantae</taxon>
        <taxon>Streptophyta</taxon>
        <taxon>Embryophyta</taxon>
        <taxon>Tracheophyta</taxon>
        <taxon>Spermatophyta</taxon>
        <taxon>Magnoliopsida</taxon>
        <taxon>Liliopsida</taxon>
        <taxon>Poales</taxon>
        <taxon>Poaceae</taxon>
        <taxon>PACMAD clade</taxon>
        <taxon>Panicoideae</taxon>
        <taxon>Andropogonodae</taxon>
        <taxon>Andropogoneae</taxon>
        <taxon>Tripsacinae</taxon>
        <taxon>Zea</taxon>
    </lineage>
</organism>
<accession>A0A3L6DQV8</accession>
<protein>
    <submittedName>
        <fullName evidence="2">Uncharacterized protein</fullName>
    </submittedName>
</protein>
<dbReference type="EMBL" id="NCVQ01000009">
    <property type="protein sequence ID" value="PWZ10809.1"/>
    <property type="molecule type" value="Genomic_DNA"/>
</dbReference>
<sequence>MVVGAVGAATAPSLRRRALELASTSSGREGTPTDEGFPAPAEAVEVRSSVSVDGVMLSPDLTRARQAFFL</sequence>
<name>A0A3L6DQV8_MAIZE</name>
<comment type="caution">
    <text evidence="2">The sequence shown here is derived from an EMBL/GenBank/DDBJ whole genome shotgun (WGS) entry which is preliminary data.</text>
</comment>
<dbReference type="Proteomes" id="UP000251960">
    <property type="component" value="Chromosome 8"/>
</dbReference>
<feature type="region of interest" description="Disordered" evidence="1">
    <location>
        <begin position="20"/>
        <end position="39"/>
    </location>
</feature>
<evidence type="ECO:0000313" key="2">
    <source>
        <dbReference type="EMBL" id="PWZ10809.1"/>
    </source>
</evidence>